<keyword evidence="1" id="KW-0285">Flavoprotein</keyword>
<dbReference type="Pfam" id="PF07992">
    <property type="entry name" value="Pyr_redox_2"/>
    <property type="match status" value="1"/>
</dbReference>
<dbReference type="PROSITE" id="PS00573">
    <property type="entry name" value="PYRIDINE_REDOX_2"/>
    <property type="match status" value="1"/>
</dbReference>
<comment type="caution">
    <text evidence="7">The sequence shown here is derived from an EMBL/GenBank/DDBJ whole genome shotgun (WGS) entry which is preliminary data.</text>
</comment>
<name>A0A1F6CVH7_9BACT</name>
<dbReference type="PANTHER" id="PTHR48105">
    <property type="entry name" value="THIOREDOXIN REDUCTASE 1-RELATED-RELATED"/>
    <property type="match status" value="1"/>
</dbReference>
<feature type="domain" description="FAD/NAD(P)-binding" evidence="6">
    <location>
        <begin position="5"/>
        <end position="296"/>
    </location>
</feature>
<keyword evidence="4" id="KW-1015">Disulfide bond</keyword>
<evidence type="ECO:0000256" key="1">
    <source>
        <dbReference type="ARBA" id="ARBA00022630"/>
    </source>
</evidence>
<dbReference type="PRINTS" id="PR00368">
    <property type="entry name" value="FADPNR"/>
</dbReference>
<organism evidence="7 8">
    <name type="scientific">Candidatus Kaiserbacteria bacterium RIFCSPHIGHO2_01_FULL_53_29</name>
    <dbReference type="NCBI Taxonomy" id="1798480"/>
    <lineage>
        <taxon>Bacteria</taxon>
        <taxon>Candidatus Kaiseribacteriota</taxon>
    </lineage>
</organism>
<accession>A0A1F6CVH7</accession>
<keyword evidence="3" id="KW-0560">Oxidoreductase</keyword>
<reference evidence="7 8" key="1">
    <citation type="journal article" date="2016" name="Nat. Commun.">
        <title>Thousands of microbial genomes shed light on interconnected biogeochemical processes in an aquifer system.</title>
        <authorList>
            <person name="Anantharaman K."/>
            <person name="Brown C.T."/>
            <person name="Hug L.A."/>
            <person name="Sharon I."/>
            <person name="Castelle C.J."/>
            <person name="Probst A.J."/>
            <person name="Thomas B.C."/>
            <person name="Singh A."/>
            <person name="Wilkins M.J."/>
            <person name="Karaoz U."/>
            <person name="Brodie E.L."/>
            <person name="Williams K.H."/>
            <person name="Hubbard S.S."/>
            <person name="Banfield J.F."/>
        </authorList>
    </citation>
    <scope>NUCLEOTIDE SEQUENCE [LARGE SCALE GENOMIC DNA]</scope>
</reference>
<dbReference type="InterPro" id="IPR008255">
    <property type="entry name" value="Pyr_nucl-diS_OxRdtase_2_AS"/>
</dbReference>
<dbReference type="Proteomes" id="UP000176863">
    <property type="component" value="Unassembled WGS sequence"/>
</dbReference>
<dbReference type="InterPro" id="IPR036188">
    <property type="entry name" value="FAD/NAD-bd_sf"/>
</dbReference>
<evidence type="ECO:0000313" key="7">
    <source>
        <dbReference type="EMBL" id="OGG53169.1"/>
    </source>
</evidence>
<evidence type="ECO:0000256" key="2">
    <source>
        <dbReference type="ARBA" id="ARBA00022827"/>
    </source>
</evidence>
<dbReference type="SUPFAM" id="SSF51905">
    <property type="entry name" value="FAD/NAD(P)-binding domain"/>
    <property type="match status" value="1"/>
</dbReference>
<sequence length="316" mass="33742">MPMYELAIVGGGPAGAAAAIYAARKRLKTIFLTSEWGGQSTVSTDVQNWIGTPSLTGIELAANLRKHVEAYAGEWLTIQSPVLATGLVATDDHVEITTSAQGRSASGGNNIQAKVVLITSGANRRKLEVPGAAQYDQKGLTYCASCDGPLFADKDVAVIGGGNAAFETVLQLLAYCKTVTLFNRGETFRADEISVAAALAHPNMRVIKNSEILAVEGAQFVTGVRWKDTKTNVESLLPVEGIFVEIGLIPNTDWTGTVLDKNEIGQIKVDPRTHRTSHSRVWAAGDCTDGLYHQNNIAAGDAVKALEDIYMSLRRA</sequence>
<gene>
    <name evidence="7" type="ORF">A2851_03720</name>
</gene>
<protein>
    <recommendedName>
        <fullName evidence="6">FAD/NAD(P)-binding domain-containing protein</fullName>
    </recommendedName>
</protein>
<dbReference type="GO" id="GO:0016668">
    <property type="term" value="F:oxidoreductase activity, acting on a sulfur group of donors, NAD(P) as acceptor"/>
    <property type="evidence" value="ECO:0007669"/>
    <property type="project" value="UniProtKB-ARBA"/>
</dbReference>
<dbReference type="InterPro" id="IPR023753">
    <property type="entry name" value="FAD/NAD-binding_dom"/>
</dbReference>
<evidence type="ECO:0000259" key="6">
    <source>
        <dbReference type="Pfam" id="PF07992"/>
    </source>
</evidence>
<keyword evidence="2" id="KW-0274">FAD</keyword>
<dbReference type="STRING" id="1798480.A2851_03720"/>
<dbReference type="PRINTS" id="PR00469">
    <property type="entry name" value="PNDRDTASEII"/>
</dbReference>
<dbReference type="EMBL" id="MFKT01000016">
    <property type="protein sequence ID" value="OGG53169.1"/>
    <property type="molecule type" value="Genomic_DNA"/>
</dbReference>
<dbReference type="AlphaFoldDB" id="A0A1F6CVH7"/>
<dbReference type="InterPro" id="IPR050097">
    <property type="entry name" value="Ferredoxin-NADP_redctase_2"/>
</dbReference>
<evidence type="ECO:0000313" key="8">
    <source>
        <dbReference type="Proteomes" id="UP000176863"/>
    </source>
</evidence>
<evidence type="ECO:0000256" key="4">
    <source>
        <dbReference type="ARBA" id="ARBA00023157"/>
    </source>
</evidence>
<evidence type="ECO:0000256" key="5">
    <source>
        <dbReference type="ARBA" id="ARBA00023284"/>
    </source>
</evidence>
<evidence type="ECO:0000256" key="3">
    <source>
        <dbReference type="ARBA" id="ARBA00023002"/>
    </source>
</evidence>
<dbReference type="Gene3D" id="3.50.50.60">
    <property type="entry name" value="FAD/NAD(P)-binding domain"/>
    <property type="match status" value="2"/>
</dbReference>
<keyword evidence="5" id="KW-0676">Redox-active center</keyword>
<proteinExistence type="predicted"/>